<evidence type="ECO:0000313" key="2">
    <source>
        <dbReference type="Proteomes" id="UP000245910"/>
    </source>
</evidence>
<proteinExistence type="predicted"/>
<dbReference type="Proteomes" id="UP000245910">
    <property type="component" value="Chromosome II"/>
</dbReference>
<protein>
    <submittedName>
        <fullName evidence="1">Uncharacterized protein</fullName>
    </submittedName>
</protein>
<name>A0A2L2SZG8_9HYPO</name>
<sequence length="117" mass="12588">MFLEVSFTYKVSRFRDPWSGLKEGAVESRSACTDISTLTCSTSKEGTEQTCGKDMFKAFVDENQGSGDKDAVSLSSGFYCIDCAEINIAISVADEADNGDNPFCSSLSIILIDSGRP</sequence>
<reference evidence="2" key="1">
    <citation type="submission" date="2014-10" db="EMBL/GenBank/DDBJ databases">
        <authorList>
            <person name="King R."/>
        </authorList>
    </citation>
    <scope>NUCLEOTIDE SEQUENCE [LARGE SCALE GENOMIC DNA]</scope>
    <source>
        <strain evidence="2">A3/5</strain>
    </source>
</reference>
<accession>A0A2L2SZG8</accession>
<organism evidence="1 2">
    <name type="scientific">Fusarium venenatum</name>
    <dbReference type="NCBI Taxonomy" id="56646"/>
    <lineage>
        <taxon>Eukaryota</taxon>
        <taxon>Fungi</taxon>
        <taxon>Dikarya</taxon>
        <taxon>Ascomycota</taxon>
        <taxon>Pezizomycotina</taxon>
        <taxon>Sordariomycetes</taxon>
        <taxon>Hypocreomycetidae</taxon>
        <taxon>Hypocreales</taxon>
        <taxon>Nectriaceae</taxon>
        <taxon>Fusarium</taxon>
    </lineage>
</organism>
<evidence type="ECO:0000313" key="1">
    <source>
        <dbReference type="EMBL" id="CEI62359.1"/>
    </source>
</evidence>
<dbReference type="EMBL" id="LN649230">
    <property type="protein sequence ID" value="CEI62359.1"/>
    <property type="molecule type" value="Genomic_DNA"/>
</dbReference>
<dbReference type="AlphaFoldDB" id="A0A2L2SZG8"/>
<keyword evidence="2" id="KW-1185">Reference proteome</keyword>